<organism evidence="2">
    <name type="scientific">Indivirus ILV1</name>
    <dbReference type="NCBI Taxonomy" id="1977633"/>
    <lineage>
        <taxon>Viruses</taxon>
        <taxon>Varidnaviria</taxon>
        <taxon>Bamfordvirae</taxon>
        <taxon>Nucleocytoviricota</taxon>
        <taxon>Megaviricetes</taxon>
        <taxon>Imitervirales</taxon>
        <taxon>Mimiviridae</taxon>
        <taxon>Klosneuvirinae</taxon>
        <taxon>Indivirus</taxon>
    </lineage>
</organism>
<dbReference type="Gene3D" id="1.20.920.20">
    <property type="match status" value="1"/>
</dbReference>
<feature type="transmembrane region" description="Helical" evidence="1">
    <location>
        <begin position="6"/>
        <end position="27"/>
    </location>
</feature>
<evidence type="ECO:0000313" key="2">
    <source>
        <dbReference type="EMBL" id="ARF09894.1"/>
    </source>
</evidence>
<evidence type="ECO:0000256" key="1">
    <source>
        <dbReference type="SAM" id="Phobius"/>
    </source>
</evidence>
<accession>A0A1V0SE30</accession>
<keyword evidence="1" id="KW-0472">Membrane</keyword>
<protein>
    <submittedName>
        <fullName evidence="2">Uncharacterized protein</fullName>
    </submittedName>
</protein>
<gene>
    <name evidence="2" type="ORF">Indivirus_5_17</name>
</gene>
<reference evidence="2" key="1">
    <citation type="journal article" date="2017" name="Science">
        <title>Giant viruses with an expanded complement of translation system components.</title>
        <authorList>
            <person name="Schulz F."/>
            <person name="Yutin N."/>
            <person name="Ivanova N.N."/>
            <person name="Ortega D.R."/>
            <person name="Lee T.K."/>
            <person name="Vierheilig J."/>
            <person name="Daims H."/>
            <person name="Horn M."/>
            <person name="Wagner M."/>
            <person name="Jensen G.J."/>
            <person name="Kyrpides N.C."/>
            <person name="Koonin E.V."/>
            <person name="Woyke T."/>
        </authorList>
    </citation>
    <scope>NUCLEOTIDE SEQUENCE</scope>
    <source>
        <strain evidence="2">ILV1</strain>
    </source>
</reference>
<sequence length="365" mass="42162">MPIPTMIIIFVITILIIIISILTYQFFSYKSKYDSLKEALGTESNTLEDSLAKIKALETQQTLSQKEITSNRKVIEDQRAKVQNLMDNINASNVALEQKTKDLANARKAIYEADDYILESHFGSDKESILRIRRLRDLILLNLHNVRRGWCKYMKGTAYNQLMLILKYFQTTPPYSTADTPERKKAALAHAEQVYKRYNDQEKKINEEANLFLKKEEEKALIAQQEGKPYIRQVYNFPPQPMSNDERMAKIVIDGSKFCSDPNTRIQIDNQIKTLRNMSNLVTTRLSDYETNYQTDWNALIDEIEKIFMSMYDKSCDSKYPNFLTLGNIIQSLFDSLCMSTDVDMNGMLNKPLDAALIKTSALFL</sequence>
<keyword evidence="1" id="KW-1133">Transmembrane helix</keyword>
<proteinExistence type="predicted"/>
<keyword evidence="1" id="KW-0812">Transmembrane</keyword>
<name>A0A1V0SE30_9VIRU</name>
<dbReference type="EMBL" id="KY684089">
    <property type="protein sequence ID" value="ARF09894.1"/>
    <property type="molecule type" value="Genomic_DNA"/>
</dbReference>